<dbReference type="Proteomes" id="UP000619293">
    <property type="component" value="Unassembled WGS sequence"/>
</dbReference>
<organism evidence="1 2">
    <name type="scientific">Catellatospora chokoriensis</name>
    <dbReference type="NCBI Taxonomy" id="310353"/>
    <lineage>
        <taxon>Bacteria</taxon>
        <taxon>Bacillati</taxon>
        <taxon>Actinomycetota</taxon>
        <taxon>Actinomycetes</taxon>
        <taxon>Micromonosporales</taxon>
        <taxon>Micromonosporaceae</taxon>
        <taxon>Catellatospora</taxon>
    </lineage>
</organism>
<proteinExistence type="predicted"/>
<name>A0A8J3K1V5_9ACTN</name>
<comment type="caution">
    <text evidence="1">The sequence shown here is derived from an EMBL/GenBank/DDBJ whole genome shotgun (WGS) entry which is preliminary data.</text>
</comment>
<keyword evidence="2" id="KW-1185">Reference proteome</keyword>
<gene>
    <name evidence="1" type="ORF">Cch02nite_59630</name>
</gene>
<protein>
    <submittedName>
        <fullName evidence="1">Uncharacterized protein</fullName>
    </submittedName>
</protein>
<reference evidence="1 2" key="1">
    <citation type="submission" date="2021-01" db="EMBL/GenBank/DDBJ databases">
        <title>Whole genome shotgun sequence of Catellatospora chokoriensis NBRC 107358.</title>
        <authorList>
            <person name="Komaki H."/>
            <person name="Tamura T."/>
        </authorList>
    </citation>
    <scope>NUCLEOTIDE SEQUENCE [LARGE SCALE GENOMIC DNA]</scope>
    <source>
        <strain evidence="1 2">NBRC 107358</strain>
    </source>
</reference>
<accession>A0A8J3K1V5</accession>
<sequence length="54" mass="5602">MHGVLDPVTAARQVLRQPAVHQLLVRLPAGTPDVGVQNLGGGGFHQARVPALAD</sequence>
<evidence type="ECO:0000313" key="2">
    <source>
        <dbReference type="Proteomes" id="UP000619293"/>
    </source>
</evidence>
<evidence type="ECO:0000313" key="1">
    <source>
        <dbReference type="EMBL" id="GIF92519.1"/>
    </source>
</evidence>
<dbReference type="EMBL" id="BONG01000047">
    <property type="protein sequence ID" value="GIF92519.1"/>
    <property type="molecule type" value="Genomic_DNA"/>
</dbReference>
<dbReference type="AlphaFoldDB" id="A0A8J3K1V5"/>